<protein>
    <submittedName>
        <fullName evidence="3">Transporter</fullName>
    </submittedName>
</protein>
<feature type="domain" description="Nucleoside transporter/FeoB GTPase Gate" evidence="2">
    <location>
        <begin position="188"/>
        <end position="274"/>
    </location>
</feature>
<feature type="transmembrane region" description="Helical" evidence="1">
    <location>
        <begin position="128"/>
        <end position="152"/>
    </location>
</feature>
<dbReference type="InterPro" id="IPR011642">
    <property type="entry name" value="Gate_dom"/>
</dbReference>
<evidence type="ECO:0000256" key="1">
    <source>
        <dbReference type="SAM" id="Phobius"/>
    </source>
</evidence>
<sequence>MERNRFFSRLVSAASKAVSPALSSIRFLLTIMLPVSLLVLLLDHSGILYYTARFLDPVMRIIGLPGEASLVFLSSVFLNIYSAIAVIQNLSLSGREIAILASMCLIAHNLIVECAVMGKTGSNPFKMAALRICFALIAGFLLNLVLPAALGMPSGGTQSGPPDAIGLTGAELLIILKIWIVDSGLLILKMVCIVFGIMVLQKILDEFGIMKALGNAMAPLMAVFGLPRKSGYLWIVANLVGLAYGSAILIEQIRAGALSDSEGDLFNHHVGISHSLLEDSLLFMAIGVPFVWLLVPRLLLAVLLVWLERGRRALFRRSFRAETI</sequence>
<keyword evidence="1" id="KW-0472">Membrane</keyword>
<accession>A0A7T7XRZ7</accession>
<feature type="domain" description="Nucleoside transporter/FeoB GTPase Gate" evidence="2">
    <location>
        <begin position="28"/>
        <end position="106"/>
    </location>
</feature>
<dbReference type="AlphaFoldDB" id="A0A7T7XRZ7"/>
<proteinExistence type="predicted"/>
<organism evidence="3 4">
    <name type="scientific">Breznakiella homolactica</name>
    <dbReference type="NCBI Taxonomy" id="2798577"/>
    <lineage>
        <taxon>Bacteria</taxon>
        <taxon>Pseudomonadati</taxon>
        <taxon>Spirochaetota</taxon>
        <taxon>Spirochaetia</taxon>
        <taxon>Spirochaetales</taxon>
        <taxon>Breznakiellaceae</taxon>
        <taxon>Breznakiella</taxon>
    </lineage>
</organism>
<keyword evidence="4" id="KW-1185">Reference proteome</keyword>
<keyword evidence="1" id="KW-1133">Transmembrane helix</keyword>
<dbReference type="EMBL" id="CP067089">
    <property type="protein sequence ID" value="QQO11429.1"/>
    <property type="molecule type" value="Genomic_DNA"/>
</dbReference>
<evidence type="ECO:0000313" key="4">
    <source>
        <dbReference type="Proteomes" id="UP000595917"/>
    </source>
</evidence>
<feature type="transmembrane region" description="Helical" evidence="1">
    <location>
        <begin position="281"/>
        <end position="307"/>
    </location>
</feature>
<feature type="transmembrane region" description="Helical" evidence="1">
    <location>
        <begin position="231"/>
        <end position="250"/>
    </location>
</feature>
<keyword evidence="1" id="KW-0812">Transmembrane</keyword>
<name>A0A7T7XRZ7_9SPIR</name>
<feature type="transmembrane region" description="Helical" evidence="1">
    <location>
        <begin position="172"/>
        <end position="200"/>
    </location>
</feature>
<feature type="transmembrane region" description="Helical" evidence="1">
    <location>
        <begin position="97"/>
        <end position="116"/>
    </location>
</feature>
<evidence type="ECO:0000259" key="2">
    <source>
        <dbReference type="Pfam" id="PF07670"/>
    </source>
</evidence>
<feature type="transmembrane region" description="Helical" evidence="1">
    <location>
        <begin position="70"/>
        <end position="91"/>
    </location>
</feature>
<gene>
    <name evidence="3" type="ORF">JFL75_17175</name>
</gene>
<dbReference type="Pfam" id="PF07670">
    <property type="entry name" value="Gate"/>
    <property type="match status" value="2"/>
</dbReference>
<feature type="transmembrane region" description="Helical" evidence="1">
    <location>
        <begin position="27"/>
        <end position="50"/>
    </location>
</feature>
<reference evidence="3" key="1">
    <citation type="submission" date="2021-01" db="EMBL/GenBank/DDBJ databases">
        <title>Description of Breznakiella homolactica.</title>
        <authorList>
            <person name="Song Y."/>
            <person name="Brune A."/>
        </authorList>
    </citation>
    <scope>NUCLEOTIDE SEQUENCE</scope>
    <source>
        <strain evidence="3">RmG30</strain>
    </source>
</reference>
<dbReference type="Proteomes" id="UP000595917">
    <property type="component" value="Chromosome"/>
</dbReference>
<dbReference type="KEGG" id="bhc:JFL75_17175"/>
<evidence type="ECO:0000313" key="3">
    <source>
        <dbReference type="EMBL" id="QQO11429.1"/>
    </source>
</evidence>